<evidence type="ECO:0000313" key="4">
    <source>
        <dbReference type="Proteomes" id="UP000066376"/>
    </source>
</evidence>
<protein>
    <recommendedName>
        <fullName evidence="1">DUF1858 domain-containing protein</fullName>
    </recommendedName>
</protein>
<reference evidence="2 4" key="1">
    <citation type="journal article" date="2016" name="Genome Announc.">
        <title>Draft Genome Sequence of the Rumen Methanogen Methanobrevibacter olleyae YLM1.</title>
        <authorList>
            <person name="Kelly W.J."/>
            <person name="Li D."/>
            <person name="Lambie S.C."/>
            <person name="Cox F."/>
            <person name="Attwood G.T."/>
            <person name="Altermann E."/>
            <person name="Leahy S.C."/>
        </authorList>
    </citation>
    <scope>NUCLEOTIDE SEQUENCE [LARGE SCALE GENOMIC DNA]</scope>
    <source>
        <strain evidence="2 4">YLM1</strain>
    </source>
</reference>
<dbReference type="Proteomes" id="UP000183442">
    <property type="component" value="Unassembled WGS sequence"/>
</dbReference>
<evidence type="ECO:0000313" key="5">
    <source>
        <dbReference type="Proteomes" id="UP000183442"/>
    </source>
</evidence>
<feature type="domain" description="DUF1858" evidence="1">
    <location>
        <begin position="4"/>
        <end position="63"/>
    </location>
</feature>
<sequence>MIKITSETKLSDILKEYPWLKDELVKISPKFKMLKTPIAKVMMRKVDISKMSKISEIDVNTIITKLNELIESHNNEN</sequence>
<dbReference type="EMBL" id="FOTL01000003">
    <property type="protein sequence ID" value="SFL24293.1"/>
    <property type="molecule type" value="Genomic_DNA"/>
</dbReference>
<dbReference type="Pfam" id="PF08984">
    <property type="entry name" value="DUF1858"/>
    <property type="match status" value="1"/>
</dbReference>
<keyword evidence="4" id="KW-1185">Reference proteome</keyword>
<dbReference type="AlphaFoldDB" id="A0A126R0P6"/>
<dbReference type="GeneID" id="28489381"/>
<reference evidence="4" key="2">
    <citation type="submission" date="2016-02" db="EMBL/GenBank/DDBJ databases">
        <title>The draft genome sequence of the rumen methanogen Methanobrevibacter olleyae YLM1.</title>
        <authorList>
            <consortium name="New Zealand Agricultural Greenhouse Gas Research Centre/Pastoral Greenhouse Gas Research Consortium"/>
            <person name="Kelly W.J."/>
            <person name="Li D."/>
            <person name="Lambie S.C."/>
            <person name="Attwood G.T."/>
            <person name="Altermann E."/>
            <person name="Leahy S.C."/>
        </authorList>
    </citation>
    <scope>NUCLEOTIDE SEQUENCE [LARGE SCALE GENOMIC DNA]</scope>
    <source>
        <strain evidence="4">YLM1</strain>
    </source>
</reference>
<dbReference type="InterPro" id="IPR015077">
    <property type="entry name" value="DUF1858"/>
</dbReference>
<dbReference type="RefSeq" id="WP_200781235.1">
    <property type="nucleotide sequence ID" value="NZ_CP014265.1"/>
</dbReference>
<dbReference type="Gene3D" id="1.10.3910.10">
    <property type="entry name" value="SP0561-like"/>
    <property type="match status" value="1"/>
</dbReference>
<gene>
    <name evidence="3" type="ORF">SAMN02910297_00337</name>
    <name evidence="2" type="ORF">YLM1_1077</name>
</gene>
<proteinExistence type="predicted"/>
<dbReference type="KEGG" id="mol:YLM1_1077"/>
<dbReference type="OrthoDB" id="380153at2157"/>
<name>A0A126R0P6_METOL</name>
<evidence type="ECO:0000259" key="1">
    <source>
        <dbReference type="Pfam" id="PF08984"/>
    </source>
</evidence>
<reference evidence="3" key="3">
    <citation type="submission" date="2016-10" db="EMBL/GenBank/DDBJ databases">
        <authorList>
            <person name="de Groot N.N."/>
        </authorList>
    </citation>
    <scope>NUCLEOTIDE SEQUENCE [LARGE SCALE GENOMIC DNA]</scope>
    <source>
        <strain evidence="3">DSM 16632</strain>
    </source>
</reference>
<dbReference type="Proteomes" id="UP000066376">
    <property type="component" value="Chromosome"/>
</dbReference>
<accession>A0A126R0P6</accession>
<dbReference type="PATRIC" id="fig|294671.3.peg.1128"/>
<dbReference type="SUPFAM" id="SSF140683">
    <property type="entry name" value="SP0561-like"/>
    <property type="match status" value="1"/>
</dbReference>
<dbReference type="InterPro" id="IPR038062">
    <property type="entry name" value="ScdA-like_N_sf"/>
</dbReference>
<evidence type="ECO:0000313" key="3">
    <source>
        <dbReference type="EMBL" id="SFL24293.1"/>
    </source>
</evidence>
<evidence type="ECO:0000313" key="2">
    <source>
        <dbReference type="EMBL" id="AMK15634.1"/>
    </source>
</evidence>
<dbReference type="EMBL" id="CP014265">
    <property type="protein sequence ID" value="AMK15634.1"/>
    <property type="molecule type" value="Genomic_DNA"/>
</dbReference>
<reference evidence="5" key="4">
    <citation type="submission" date="2016-10" db="EMBL/GenBank/DDBJ databases">
        <authorList>
            <person name="Varghese N."/>
        </authorList>
    </citation>
    <scope>NUCLEOTIDE SEQUENCE [LARGE SCALE GENOMIC DNA]</scope>
    <source>
        <strain evidence="5">DSM 16632</strain>
    </source>
</reference>
<organism evidence="2 4">
    <name type="scientific">Methanobrevibacter olleyae</name>
    <dbReference type="NCBI Taxonomy" id="294671"/>
    <lineage>
        <taxon>Archaea</taxon>
        <taxon>Methanobacteriati</taxon>
        <taxon>Methanobacteriota</taxon>
        <taxon>Methanomada group</taxon>
        <taxon>Methanobacteria</taxon>
        <taxon>Methanobacteriales</taxon>
        <taxon>Methanobacteriaceae</taxon>
        <taxon>Methanobrevibacter</taxon>
    </lineage>
</organism>